<dbReference type="GO" id="GO:0008237">
    <property type="term" value="F:metallopeptidase activity"/>
    <property type="evidence" value="ECO:0007669"/>
    <property type="project" value="TreeGrafter"/>
</dbReference>
<keyword evidence="3" id="KW-0862">Zinc</keyword>
<dbReference type="Gene3D" id="2.30.30.380">
    <property type="entry name" value="Zn-finger domain of Sec23/24"/>
    <property type="match status" value="2"/>
</dbReference>
<dbReference type="Pfam" id="PF01363">
    <property type="entry name" value="FYVE"/>
    <property type="match status" value="1"/>
</dbReference>
<evidence type="ECO:0000313" key="8">
    <source>
        <dbReference type="EMBL" id="RNE98668.1"/>
    </source>
</evidence>
<proteinExistence type="predicted"/>
<feature type="domain" description="FYVE-type" evidence="6">
    <location>
        <begin position="339"/>
        <end position="397"/>
    </location>
</feature>
<protein>
    <submittedName>
        <fullName evidence="8">Putative FYVE, RhoGEF and PH domain-containing protein 2</fullName>
    </submittedName>
</protein>
<dbReference type="InterPro" id="IPR001876">
    <property type="entry name" value="Znf_RanBP2"/>
</dbReference>
<gene>
    <name evidence="8" type="ORF">Tco025E_09179</name>
</gene>
<dbReference type="GO" id="GO:0008270">
    <property type="term" value="F:zinc ion binding"/>
    <property type="evidence" value="ECO:0007669"/>
    <property type="project" value="UniProtKB-KW"/>
</dbReference>
<evidence type="ECO:0000259" key="6">
    <source>
        <dbReference type="PROSITE" id="PS50178"/>
    </source>
</evidence>
<dbReference type="SMART" id="SM00547">
    <property type="entry name" value="ZnF_RBZ"/>
    <property type="match status" value="6"/>
</dbReference>
<dbReference type="RefSeq" id="XP_029223877.1">
    <property type="nucleotide sequence ID" value="XM_029376004.1"/>
</dbReference>
<feature type="region of interest" description="Disordered" evidence="5">
    <location>
        <begin position="258"/>
        <end position="280"/>
    </location>
</feature>
<dbReference type="InterPro" id="IPR036443">
    <property type="entry name" value="Znf_RanBP2_sf"/>
</dbReference>
<dbReference type="Pfam" id="PF00641">
    <property type="entry name" value="Zn_ribbon_RanBP"/>
    <property type="match status" value="5"/>
</dbReference>
<reference evidence="8 9" key="1">
    <citation type="journal article" date="2018" name="BMC Genomics">
        <title>Genomic comparison of Trypanosoma conorhini and Trypanosoma rangeli to Trypanosoma cruzi strains of high and low virulence.</title>
        <authorList>
            <person name="Bradwell K.R."/>
            <person name="Koparde V.N."/>
            <person name="Matveyev A.V."/>
            <person name="Serrano M.G."/>
            <person name="Alves J.M."/>
            <person name="Parikh H."/>
            <person name="Huang B."/>
            <person name="Lee V."/>
            <person name="Espinosa-Alvarez O."/>
            <person name="Ortiz P.A."/>
            <person name="Costa-Martins A.G."/>
            <person name="Teixeira M.M."/>
            <person name="Buck G.A."/>
        </authorList>
    </citation>
    <scope>NUCLEOTIDE SEQUENCE [LARGE SCALE GENOMIC DNA]</scope>
    <source>
        <strain evidence="8 9">025E</strain>
    </source>
</reference>
<evidence type="ECO:0000256" key="3">
    <source>
        <dbReference type="ARBA" id="ARBA00022833"/>
    </source>
</evidence>
<evidence type="ECO:0000259" key="7">
    <source>
        <dbReference type="PROSITE" id="PS50199"/>
    </source>
</evidence>
<evidence type="ECO:0000313" key="9">
    <source>
        <dbReference type="Proteomes" id="UP000284403"/>
    </source>
</evidence>
<feature type="region of interest" description="Disordered" evidence="5">
    <location>
        <begin position="99"/>
        <end position="124"/>
    </location>
</feature>
<feature type="compositionally biased region" description="Basic and acidic residues" evidence="5">
    <location>
        <begin position="268"/>
        <end position="277"/>
    </location>
</feature>
<dbReference type="SMART" id="SM00064">
    <property type="entry name" value="FYVE"/>
    <property type="match status" value="1"/>
</dbReference>
<feature type="domain" description="RanBP2-type" evidence="7">
    <location>
        <begin position="230"/>
        <end position="259"/>
    </location>
</feature>
<evidence type="ECO:0000256" key="1">
    <source>
        <dbReference type="ARBA" id="ARBA00022723"/>
    </source>
</evidence>
<dbReference type="OrthoDB" id="660555at2759"/>
<feature type="domain" description="RanBP2-type" evidence="7">
    <location>
        <begin position="66"/>
        <end position="97"/>
    </location>
</feature>
<dbReference type="Gene3D" id="4.10.1060.10">
    <property type="entry name" value="Zinc finger, RanBP2-type"/>
    <property type="match status" value="1"/>
</dbReference>
<dbReference type="AlphaFoldDB" id="A0A422MZL6"/>
<accession>A0A422MZL6</accession>
<dbReference type="PROSITE" id="PS50178">
    <property type="entry name" value="ZF_FYVE"/>
    <property type="match status" value="1"/>
</dbReference>
<comment type="caution">
    <text evidence="8">The sequence shown here is derived from an EMBL/GenBank/DDBJ whole genome shotgun (WGS) entry which is preliminary data.</text>
</comment>
<dbReference type="InterPro" id="IPR013083">
    <property type="entry name" value="Znf_RING/FYVE/PHD"/>
</dbReference>
<feature type="domain" description="RanBP2-type" evidence="7">
    <location>
        <begin position="131"/>
        <end position="162"/>
    </location>
</feature>
<dbReference type="GeneID" id="40322790"/>
<feature type="compositionally biased region" description="Polar residues" evidence="5">
    <location>
        <begin position="110"/>
        <end position="119"/>
    </location>
</feature>
<dbReference type="SUPFAM" id="SSF57903">
    <property type="entry name" value="FYVE/PHD zinc finger"/>
    <property type="match status" value="1"/>
</dbReference>
<dbReference type="PROSITE" id="PS50199">
    <property type="entry name" value="ZF_RANBP2_2"/>
    <property type="match status" value="5"/>
</dbReference>
<sequence>MPQAVQNAAMPFVPPPSHSEDAVTSPTVSRDGSALAQEEEDRKQLEKITQLRKELEKERERERKKREELETWGCPSCTYRNALDVNQCEMCDSNRPGYLPSPNVAPPPTTRSDAPSSFTPHPKGATVPSELAGPTAWLCSICLAPNEAHHSRCKICGSYQKNGTPISEFNANSTGVTAGVPMPPSAWLCSICGKKNAANAARCVDCKSYQSNGTPVLDPGPTPQAAAEAAPTTWKCSVCTLENPVSSAVCEACQSGQRPRHLAPPKTKVSEKKKSGTETRGAQVAKTWPCPTCTYQNAVTKEKCDMCSGERPLQYKPSPPPSTKRETGDAGDDIQWQEDGVALNCNRCHLPFNFARRRHHCRACGFVFCDACSNFQLAVKKNGPLERVCVSCYEANKKE</sequence>
<keyword evidence="2 4" id="KW-0863">Zinc-finger</keyword>
<dbReference type="PROSITE" id="PS01358">
    <property type="entry name" value="ZF_RANBP2_1"/>
    <property type="match status" value="5"/>
</dbReference>
<feature type="region of interest" description="Disordered" evidence="5">
    <location>
        <begin position="1"/>
        <end position="45"/>
    </location>
</feature>
<dbReference type="Proteomes" id="UP000284403">
    <property type="component" value="Unassembled WGS sequence"/>
</dbReference>
<dbReference type="SUPFAM" id="SSF90209">
    <property type="entry name" value="Ran binding protein zinc finger-like"/>
    <property type="match status" value="2"/>
</dbReference>
<dbReference type="PANTHER" id="PTHR46622">
    <property type="entry name" value="DNA-DEPENDENT METALLOPROTEASE WSS1"/>
    <property type="match status" value="1"/>
</dbReference>
<dbReference type="EMBL" id="MKKU01001016">
    <property type="protein sequence ID" value="RNE98668.1"/>
    <property type="molecule type" value="Genomic_DNA"/>
</dbReference>
<dbReference type="InterPro" id="IPR053000">
    <property type="entry name" value="WSS1-like_metalloprotease"/>
</dbReference>
<keyword evidence="9" id="KW-1185">Reference proteome</keyword>
<evidence type="ECO:0000256" key="2">
    <source>
        <dbReference type="ARBA" id="ARBA00022771"/>
    </source>
</evidence>
<feature type="region of interest" description="Disordered" evidence="5">
    <location>
        <begin position="312"/>
        <end position="332"/>
    </location>
</feature>
<name>A0A422MZL6_9TRYP</name>
<keyword evidence="1" id="KW-0479">Metal-binding</keyword>
<dbReference type="InterPro" id="IPR017455">
    <property type="entry name" value="Znf_FYVE-rel"/>
</dbReference>
<evidence type="ECO:0000256" key="4">
    <source>
        <dbReference type="PROSITE-ProRule" id="PRU00322"/>
    </source>
</evidence>
<dbReference type="InterPro" id="IPR000306">
    <property type="entry name" value="Znf_FYVE"/>
</dbReference>
<feature type="domain" description="RanBP2-type" evidence="7">
    <location>
        <begin position="284"/>
        <end position="313"/>
    </location>
</feature>
<organism evidence="8 9">
    <name type="scientific">Trypanosoma conorhini</name>
    <dbReference type="NCBI Taxonomy" id="83891"/>
    <lineage>
        <taxon>Eukaryota</taxon>
        <taxon>Discoba</taxon>
        <taxon>Euglenozoa</taxon>
        <taxon>Kinetoplastea</taxon>
        <taxon>Metakinetoplastina</taxon>
        <taxon>Trypanosomatida</taxon>
        <taxon>Trypanosomatidae</taxon>
        <taxon>Trypanosoma</taxon>
    </lineage>
</organism>
<dbReference type="GO" id="GO:0006281">
    <property type="term" value="P:DNA repair"/>
    <property type="evidence" value="ECO:0007669"/>
    <property type="project" value="TreeGrafter"/>
</dbReference>
<dbReference type="Gene3D" id="3.30.40.10">
    <property type="entry name" value="Zinc/RING finger domain, C3HC4 (zinc finger)"/>
    <property type="match status" value="1"/>
</dbReference>
<dbReference type="GO" id="GO:0005634">
    <property type="term" value="C:nucleus"/>
    <property type="evidence" value="ECO:0007669"/>
    <property type="project" value="TreeGrafter"/>
</dbReference>
<evidence type="ECO:0000256" key="5">
    <source>
        <dbReference type="SAM" id="MobiDB-lite"/>
    </source>
</evidence>
<feature type="domain" description="RanBP2-type" evidence="7">
    <location>
        <begin position="183"/>
        <end position="212"/>
    </location>
</feature>
<dbReference type="InterPro" id="IPR011011">
    <property type="entry name" value="Znf_FYVE_PHD"/>
</dbReference>
<dbReference type="PANTHER" id="PTHR46622:SF1">
    <property type="entry name" value="DNA-DEPENDENT METALLOPROTEASE WSS1"/>
    <property type="match status" value="1"/>
</dbReference>